<dbReference type="Gene3D" id="3.30.565.10">
    <property type="entry name" value="Histidine kinase-like ATPase, C-terminal domain"/>
    <property type="match status" value="1"/>
</dbReference>
<keyword evidence="4 7" id="KW-0418">Kinase</keyword>
<evidence type="ECO:0000256" key="7">
    <source>
        <dbReference type="HAMAP-Rule" id="MF_00637"/>
    </source>
</evidence>
<dbReference type="SMART" id="SM00387">
    <property type="entry name" value="HATPase_c"/>
    <property type="match status" value="1"/>
</dbReference>
<name>A0A975ATR4_9THEO</name>
<organism evidence="9 10">
    <name type="scientific">Aceticella autotrophica</name>
    <dbReference type="NCBI Taxonomy" id="2755338"/>
    <lineage>
        <taxon>Bacteria</taxon>
        <taxon>Bacillati</taxon>
        <taxon>Bacillota</taxon>
        <taxon>Clostridia</taxon>
        <taxon>Thermoanaerobacterales</taxon>
        <taxon>Thermoanaerobacteraceae</taxon>
        <taxon>Aceticella</taxon>
    </lineage>
</organism>
<sequence length="143" mass="15995">MNYSNKMELKFLSKSQNESFARTVIAAFAAQLDPTIEEIADIKTAVSEAVTNSILHGYENTIGDIILKSEIDGNKIYIEVIDYGKGIDDIKKAMEPLYTSKPDEDRSGMGFTVMQTFMDELEVESTPGKGTTVKMIKYINTHR</sequence>
<keyword evidence="3 7" id="KW-0547">Nucleotide-binding</keyword>
<dbReference type="Pfam" id="PF13581">
    <property type="entry name" value="HATPase_c_2"/>
    <property type="match status" value="1"/>
</dbReference>
<reference evidence="9" key="1">
    <citation type="submission" date="2020-08" db="EMBL/GenBank/DDBJ databases">
        <title>Genomic insights into the carbon and energy metabolism of the first obligate autotrophic acetogenic bacterium Aceticella autotrophica gen. nov., sp. nov.</title>
        <authorList>
            <person name="Toshchakov S.V."/>
            <person name="Elcheninov A.G."/>
            <person name="Kublanov I.V."/>
            <person name="Frolov E.N."/>
            <person name="Lebedinsky A.V."/>
        </authorList>
    </citation>
    <scope>NUCLEOTIDE SEQUENCE</scope>
    <source>
        <strain evidence="9">3443-3Ac</strain>
    </source>
</reference>
<dbReference type="GO" id="GO:0004674">
    <property type="term" value="F:protein serine/threonine kinase activity"/>
    <property type="evidence" value="ECO:0007669"/>
    <property type="project" value="UniProtKB-KW"/>
</dbReference>
<dbReference type="EC" id="2.7.11.1" evidence="7"/>
<dbReference type="InterPro" id="IPR010194">
    <property type="entry name" value="Anti-sigma_F"/>
</dbReference>
<evidence type="ECO:0000256" key="4">
    <source>
        <dbReference type="ARBA" id="ARBA00022777"/>
    </source>
</evidence>
<dbReference type="NCBIfam" id="TIGR01925">
    <property type="entry name" value="spIIAB"/>
    <property type="match status" value="1"/>
</dbReference>
<dbReference type="EMBL" id="CP060096">
    <property type="protein sequence ID" value="QSZ26486.1"/>
    <property type="molecule type" value="Genomic_DNA"/>
</dbReference>
<accession>A0A975ATR4</accession>
<evidence type="ECO:0000256" key="6">
    <source>
        <dbReference type="ARBA" id="ARBA00022969"/>
    </source>
</evidence>
<evidence type="ECO:0000313" key="10">
    <source>
        <dbReference type="Proteomes" id="UP000671913"/>
    </source>
</evidence>
<dbReference type="GO" id="GO:0030435">
    <property type="term" value="P:sporulation resulting in formation of a cellular spore"/>
    <property type="evidence" value="ECO:0007669"/>
    <property type="project" value="UniProtKB-KW"/>
</dbReference>
<dbReference type="InterPro" id="IPR003594">
    <property type="entry name" value="HATPase_dom"/>
</dbReference>
<dbReference type="AlphaFoldDB" id="A0A975ATR4"/>
<keyword evidence="6 7" id="KW-0749">Sporulation</keyword>
<keyword evidence="10" id="KW-1185">Reference proteome</keyword>
<keyword evidence="2 7" id="KW-0808">Transferase</keyword>
<dbReference type="Proteomes" id="UP000671913">
    <property type="component" value="Chromosome"/>
</dbReference>
<feature type="domain" description="Histidine kinase/HSP90-like ATPase" evidence="8">
    <location>
        <begin position="37"/>
        <end position="141"/>
    </location>
</feature>
<comment type="similarity">
    <text evidence="7">Belongs to the anti-sigma-factor family.</text>
</comment>
<evidence type="ECO:0000256" key="2">
    <source>
        <dbReference type="ARBA" id="ARBA00022679"/>
    </source>
</evidence>
<dbReference type="GO" id="GO:0030436">
    <property type="term" value="P:asexual sporulation"/>
    <property type="evidence" value="ECO:0007669"/>
    <property type="project" value="UniProtKB-UniRule"/>
</dbReference>
<gene>
    <name evidence="7" type="primary">spoIIAB</name>
    <name evidence="9" type="ORF">ACETAC_06065</name>
</gene>
<dbReference type="InterPro" id="IPR036890">
    <property type="entry name" value="HATPase_C_sf"/>
</dbReference>
<dbReference type="RefSeq" id="WP_284679161.1">
    <property type="nucleotide sequence ID" value="NZ_CP060096.1"/>
</dbReference>
<dbReference type="PANTHER" id="PTHR35526">
    <property type="entry name" value="ANTI-SIGMA-F FACTOR RSBW-RELATED"/>
    <property type="match status" value="1"/>
</dbReference>
<comment type="function">
    <text evidence="7">Binds to sigma F and blocks its ability to form an RNA polymerase holoenzyme (E-sigma F). Phosphorylates SpoIIAA on a serine residue. This phosphorylation may enable SpoIIAA to act as an anti-anti-sigma factor that counteracts SpoIIAB and thus releases sigma F from inhibition.</text>
</comment>
<dbReference type="HAMAP" id="MF_00637">
    <property type="entry name" value="Anti_sigma_F"/>
    <property type="match status" value="1"/>
</dbReference>
<dbReference type="KEGG" id="aaut:ACETAC_06065"/>
<comment type="catalytic activity">
    <reaction evidence="7">
        <text>L-threonyl-[protein] + ATP = O-phospho-L-threonyl-[protein] + ADP + H(+)</text>
        <dbReference type="Rhea" id="RHEA:46608"/>
        <dbReference type="Rhea" id="RHEA-COMP:11060"/>
        <dbReference type="Rhea" id="RHEA-COMP:11605"/>
        <dbReference type="ChEBI" id="CHEBI:15378"/>
        <dbReference type="ChEBI" id="CHEBI:30013"/>
        <dbReference type="ChEBI" id="CHEBI:30616"/>
        <dbReference type="ChEBI" id="CHEBI:61977"/>
        <dbReference type="ChEBI" id="CHEBI:456216"/>
        <dbReference type="EC" id="2.7.11.1"/>
    </reaction>
</comment>
<dbReference type="GO" id="GO:0042174">
    <property type="term" value="P:negative regulation of sporulation resulting in formation of a cellular spore"/>
    <property type="evidence" value="ECO:0007669"/>
    <property type="project" value="InterPro"/>
</dbReference>
<evidence type="ECO:0000256" key="1">
    <source>
        <dbReference type="ARBA" id="ARBA00022527"/>
    </source>
</evidence>
<proteinExistence type="inferred from homology"/>
<comment type="catalytic activity">
    <reaction evidence="7">
        <text>L-seryl-[protein] + ATP = O-phospho-L-seryl-[protein] + ADP + H(+)</text>
        <dbReference type="Rhea" id="RHEA:17989"/>
        <dbReference type="Rhea" id="RHEA-COMP:9863"/>
        <dbReference type="Rhea" id="RHEA-COMP:11604"/>
        <dbReference type="ChEBI" id="CHEBI:15378"/>
        <dbReference type="ChEBI" id="CHEBI:29999"/>
        <dbReference type="ChEBI" id="CHEBI:30616"/>
        <dbReference type="ChEBI" id="CHEBI:83421"/>
        <dbReference type="ChEBI" id="CHEBI:456216"/>
        <dbReference type="EC" id="2.7.11.1"/>
    </reaction>
</comment>
<evidence type="ECO:0000256" key="3">
    <source>
        <dbReference type="ARBA" id="ARBA00022741"/>
    </source>
</evidence>
<evidence type="ECO:0000256" key="5">
    <source>
        <dbReference type="ARBA" id="ARBA00022840"/>
    </source>
</evidence>
<protein>
    <recommendedName>
        <fullName evidence="7">Anti-sigma F factor</fullName>
        <ecNumber evidence="7">2.7.11.1</ecNumber>
    </recommendedName>
    <alternativeName>
        <fullName evidence="7">Stage II sporulation protein AB</fullName>
    </alternativeName>
</protein>
<keyword evidence="5 7" id="KW-0067">ATP-binding</keyword>
<keyword evidence="1 7" id="KW-0723">Serine/threonine-protein kinase</keyword>
<evidence type="ECO:0000313" key="9">
    <source>
        <dbReference type="EMBL" id="QSZ26486.1"/>
    </source>
</evidence>
<dbReference type="SUPFAM" id="SSF55874">
    <property type="entry name" value="ATPase domain of HSP90 chaperone/DNA topoisomerase II/histidine kinase"/>
    <property type="match status" value="1"/>
</dbReference>
<dbReference type="PANTHER" id="PTHR35526:SF3">
    <property type="entry name" value="ANTI-SIGMA-F FACTOR RSBW"/>
    <property type="match status" value="1"/>
</dbReference>
<dbReference type="GO" id="GO:0016989">
    <property type="term" value="F:sigma factor antagonist activity"/>
    <property type="evidence" value="ECO:0007669"/>
    <property type="project" value="InterPro"/>
</dbReference>
<dbReference type="GO" id="GO:0005524">
    <property type="term" value="F:ATP binding"/>
    <property type="evidence" value="ECO:0007669"/>
    <property type="project" value="UniProtKB-KW"/>
</dbReference>
<evidence type="ECO:0000259" key="8">
    <source>
        <dbReference type="SMART" id="SM00387"/>
    </source>
</evidence>
<dbReference type="InterPro" id="IPR050267">
    <property type="entry name" value="Anti-sigma-factor_SerPK"/>
</dbReference>